<dbReference type="GO" id="GO:0008270">
    <property type="term" value="F:zinc ion binding"/>
    <property type="evidence" value="ECO:0007669"/>
    <property type="project" value="UniProtKB-KW"/>
</dbReference>
<dbReference type="SMART" id="SM00184">
    <property type="entry name" value="RING"/>
    <property type="match status" value="1"/>
</dbReference>
<sequence>MGSACCVARKDTTVTSRRSGETLRRNAGYSPSWSFRWDNRRRVAGELENISETSLGISTNSSMEIKGELISDRGNFSGQGSPLGNFGTPISQKSTPMSQKSTPTSQKSPVHEGQGANTVTSSGKPLECHPVCSVLLNMEFVQRKPQYHIGSSDKCMDVVELYNYVRCLSTYGCSEREREKEIYPHGSREGYNLFTSHKEDIVKYSSTIVDITLAGIGDAKVQSSTISSGTLDSSVPHLSLAVPSSSSFWAPVSDPLPSQTPSLPTKSTQLRRGQPSPGHHLLRQISDSRIMGLKSPNSTLISEGRSSFVLSTCSNDMTVGSQGGSSDGWSMRTFSELVASSQRERWSFDSEFLGSAIGKSESSSALSYSPLSDVQNCGICSKLLTDRSSWSSQKIVVTEMSVVAVLVCGHVYHAECLEAMTQEIDRYDPSCPICTLGEKQMSKVAKKVLKAEAELKSRSSKVSRNRVVDSALGFDVLDRRKPSGEDENFSKMEPSPSGRRSLAKPFLRRHFSIGSKWGRSLSENKSGKKGFWARYRRD</sequence>
<comment type="caution">
    <text evidence="4">The sequence shown here is derived from an EMBL/GenBank/DDBJ whole genome shotgun (WGS) entry which is preliminary data.</text>
</comment>
<organism evidence="4 5">
    <name type="scientific">Rhododendron griersonianum</name>
    <dbReference type="NCBI Taxonomy" id="479676"/>
    <lineage>
        <taxon>Eukaryota</taxon>
        <taxon>Viridiplantae</taxon>
        <taxon>Streptophyta</taxon>
        <taxon>Embryophyta</taxon>
        <taxon>Tracheophyta</taxon>
        <taxon>Spermatophyta</taxon>
        <taxon>Magnoliopsida</taxon>
        <taxon>eudicotyledons</taxon>
        <taxon>Gunneridae</taxon>
        <taxon>Pentapetalae</taxon>
        <taxon>asterids</taxon>
        <taxon>Ericales</taxon>
        <taxon>Ericaceae</taxon>
        <taxon>Ericoideae</taxon>
        <taxon>Rhodoreae</taxon>
        <taxon>Rhododendron</taxon>
    </lineage>
</organism>
<dbReference type="PROSITE" id="PS50089">
    <property type="entry name" value="ZF_RING_2"/>
    <property type="match status" value="1"/>
</dbReference>
<evidence type="ECO:0000256" key="2">
    <source>
        <dbReference type="SAM" id="MobiDB-lite"/>
    </source>
</evidence>
<accession>A0AAV6JQS0</accession>
<dbReference type="AlphaFoldDB" id="A0AAV6JQS0"/>
<gene>
    <name evidence="4" type="ORF">RHGRI_022038</name>
</gene>
<dbReference type="SUPFAM" id="SSF57850">
    <property type="entry name" value="RING/U-box"/>
    <property type="match status" value="1"/>
</dbReference>
<feature type="compositionally biased region" description="Polar residues" evidence="2">
    <location>
        <begin position="74"/>
        <end position="108"/>
    </location>
</feature>
<keyword evidence="5" id="KW-1185">Reference proteome</keyword>
<feature type="region of interest" description="Disordered" evidence="2">
    <location>
        <begin position="483"/>
        <end position="504"/>
    </location>
</feature>
<feature type="compositionally biased region" description="Polar residues" evidence="2">
    <location>
        <begin position="256"/>
        <end position="271"/>
    </location>
</feature>
<evidence type="ECO:0000313" key="4">
    <source>
        <dbReference type="EMBL" id="KAG5542368.1"/>
    </source>
</evidence>
<dbReference type="InterPro" id="IPR013083">
    <property type="entry name" value="Znf_RING/FYVE/PHD"/>
</dbReference>
<evidence type="ECO:0000313" key="5">
    <source>
        <dbReference type="Proteomes" id="UP000823749"/>
    </source>
</evidence>
<dbReference type="InterPro" id="IPR001841">
    <property type="entry name" value="Znf_RING"/>
</dbReference>
<evidence type="ECO:0000256" key="1">
    <source>
        <dbReference type="PROSITE-ProRule" id="PRU00175"/>
    </source>
</evidence>
<name>A0AAV6JQS0_9ERIC</name>
<feature type="region of interest" description="Disordered" evidence="2">
    <location>
        <begin position="71"/>
        <end position="122"/>
    </location>
</feature>
<dbReference type="Gene3D" id="3.30.40.10">
    <property type="entry name" value="Zinc/RING finger domain, C3HC4 (zinc finger)"/>
    <property type="match status" value="1"/>
</dbReference>
<dbReference type="PANTHER" id="PTHR31150:SF32">
    <property type="entry name" value="RING_U-BOX SUPERFAMILY PROTEIN"/>
    <property type="match status" value="1"/>
</dbReference>
<evidence type="ECO:0000259" key="3">
    <source>
        <dbReference type="PROSITE" id="PS50089"/>
    </source>
</evidence>
<feature type="domain" description="RING-type" evidence="3">
    <location>
        <begin position="377"/>
        <end position="435"/>
    </location>
</feature>
<keyword evidence="1" id="KW-0863">Zinc-finger</keyword>
<dbReference type="EMBL" id="JACTNZ010000007">
    <property type="protein sequence ID" value="KAG5542368.1"/>
    <property type="molecule type" value="Genomic_DNA"/>
</dbReference>
<protein>
    <recommendedName>
        <fullName evidence="3">RING-type domain-containing protein</fullName>
    </recommendedName>
</protein>
<keyword evidence="1" id="KW-0479">Metal-binding</keyword>
<dbReference type="CDD" id="cd16448">
    <property type="entry name" value="RING-H2"/>
    <property type="match status" value="1"/>
</dbReference>
<feature type="region of interest" description="Disordered" evidence="2">
    <location>
        <begin position="518"/>
        <end position="538"/>
    </location>
</feature>
<reference evidence="4" key="1">
    <citation type="submission" date="2020-08" db="EMBL/GenBank/DDBJ databases">
        <title>Plant Genome Project.</title>
        <authorList>
            <person name="Zhang R.-G."/>
        </authorList>
    </citation>
    <scope>NUCLEOTIDE SEQUENCE</scope>
    <source>
        <strain evidence="4">WSP0</strain>
        <tissue evidence="4">Leaf</tissue>
    </source>
</reference>
<dbReference type="PANTHER" id="PTHR31150">
    <property type="entry name" value="EXPRESSED PROTEIN"/>
    <property type="match status" value="1"/>
</dbReference>
<dbReference type="Proteomes" id="UP000823749">
    <property type="component" value="Chromosome 7"/>
</dbReference>
<proteinExistence type="predicted"/>
<keyword evidence="1" id="KW-0862">Zinc</keyword>
<feature type="region of interest" description="Disordered" evidence="2">
    <location>
        <begin position="252"/>
        <end position="281"/>
    </location>
</feature>